<comment type="caution">
    <text evidence="2">The sequence shown here is derived from an EMBL/GenBank/DDBJ whole genome shotgun (WGS) entry which is preliminary data.</text>
</comment>
<organism evidence="2 3">
    <name type="scientific">Microbispora triticiradicis</name>
    <dbReference type="NCBI Taxonomy" id="2200763"/>
    <lineage>
        <taxon>Bacteria</taxon>
        <taxon>Bacillati</taxon>
        <taxon>Actinomycetota</taxon>
        <taxon>Actinomycetes</taxon>
        <taxon>Streptosporangiales</taxon>
        <taxon>Streptosporangiaceae</taxon>
        <taxon>Microbispora</taxon>
    </lineage>
</organism>
<reference evidence="2" key="1">
    <citation type="submission" date="2019-05" db="EMBL/GenBank/DDBJ databases">
        <title>Isolation, diversity and antifungal activity of Actinobacteria from wheat.</title>
        <authorList>
            <person name="Yu B."/>
        </authorList>
    </citation>
    <scope>NUCLEOTIDE SEQUENCE [LARGE SCALE GENOMIC DNA]</scope>
    <source>
        <strain evidence="2">NEAU-HEGS1-5</strain>
    </source>
</reference>
<dbReference type="InterPro" id="IPR054210">
    <property type="entry name" value="DUF6917"/>
</dbReference>
<accession>A0A5R8YH67</accession>
<sequence>MYDESGAKRSVHSELVKVLKHRRDDRGMVLEPFESRCVRRGEIHELVTTDEAAGMGDRVDRVGFLGFTEITSAGVLDVGDAVVVDGRPIGRLLGFDACHFPNHYNLLISTPRLLTGPGLGLSPGSVIVFSASAGGTAHG</sequence>
<name>A0A5R8YH67_9ACTN</name>
<dbReference type="EMBL" id="VANP01000025">
    <property type="protein sequence ID" value="TLP50924.1"/>
    <property type="molecule type" value="Genomic_DNA"/>
</dbReference>
<dbReference type="OrthoDB" id="4557435at2"/>
<evidence type="ECO:0000313" key="3">
    <source>
        <dbReference type="Proteomes" id="UP000309033"/>
    </source>
</evidence>
<evidence type="ECO:0000259" key="1">
    <source>
        <dbReference type="Pfam" id="PF21891"/>
    </source>
</evidence>
<keyword evidence="3" id="KW-1185">Reference proteome</keyword>
<dbReference type="Proteomes" id="UP000309033">
    <property type="component" value="Unassembled WGS sequence"/>
</dbReference>
<proteinExistence type="predicted"/>
<dbReference type="AlphaFoldDB" id="A0A5R8YH67"/>
<evidence type="ECO:0000313" key="2">
    <source>
        <dbReference type="EMBL" id="TLP50924.1"/>
    </source>
</evidence>
<protein>
    <recommendedName>
        <fullName evidence="1">DUF6917 domain-containing protein</fullName>
    </recommendedName>
</protein>
<gene>
    <name evidence="2" type="ORF">FED44_34795</name>
</gene>
<feature type="domain" description="DUF6917" evidence="1">
    <location>
        <begin position="6"/>
        <end position="129"/>
    </location>
</feature>
<dbReference type="Pfam" id="PF21891">
    <property type="entry name" value="DUF6917"/>
    <property type="match status" value="1"/>
</dbReference>